<accession>A0AB39TX73</accession>
<evidence type="ECO:0000313" key="1">
    <source>
        <dbReference type="EMBL" id="XDQ83822.1"/>
    </source>
</evidence>
<dbReference type="AlphaFoldDB" id="A0AB39TX73"/>
<gene>
    <name evidence="1" type="ORF">AB2U05_37595</name>
</gene>
<proteinExistence type="predicted"/>
<name>A0AB39TX73_9ACTN</name>
<dbReference type="Pfam" id="PF13814">
    <property type="entry name" value="Replic_Relax"/>
    <property type="match status" value="1"/>
</dbReference>
<reference evidence="1" key="1">
    <citation type="submission" date="2024-07" db="EMBL/GenBank/DDBJ databases">
        <authorList>
            <person name="Yu S.T."/>
        </authorList>
    </citation>
    <scope>NUCLEOTIDE SEQUENCE</scope>
    <source>
        <strain evidence="1">Y1</strain>
    </source>
</reference>
<dbReference type="InterPro" id="IPR025855">
    <property type="entry name" value="Replic_Relax"/>
</dbReference>
<organism evidence="1">
    <name type="scientific">Streptomyces sp. Y1</name>
    <dbReference type="NCBI Taxonomy" id="3238634"/>
    <lineage>
        <taxon>Bacteria</taxon>
        <taxon>Bacillati</taxon>
        <taxon>Actinomycetota</taxon>
        <taxon>Actinomycetes</taxon>
        <taxon>Kitasatosporales</taxon>
        <taxon>Streptomycetaceae</taxon>
        <taxon>Streptomyces</taxon>
    </lineage>
</organism>
<sequence>MHGDLETDHDVLVTLHRFTLATAEQLHQLHGGTAGIKQTQKRLTRLHTDGLADFVTLPQAGRAKAWHLTAQGAAVAATFPEARRTHAQTLDSEQLAVRHGREHLLDVGRIHTAFVADARQRGEDCGPLDLRPTPQLPVGAAAYRPAAELAYTAGTGDQRHRLRAFVERHRPGVGAEETAAQLAACAALWEQAGPGGRGRAWERRWRSFPRLLVVLVGTTAAAVRPAVADLRLAAEENPATAEMLSAVPAGATRIEDLVQRGPSAPIWHPLSGRSGRACGWTQL</sequence>
<protein>
    <submittedName>
        <fullName evidence="1">Replication-relaxation family protein</fullName>
    </submittedName>
</protein>
<dbReference type="EMBL" id="CP163445">
    <property type="protein sequence ID" value="XDQ83822.1"/>
    <property type="molecule type" value="Genomic_DNA"/>
</dbReference>
<dbReference type="RefSeq" id="WP_369185863.1">
    <property type="nucleotide sequence ID" value="NZ_CP163445.1"/>
</dbReference>